<keyword evidence="2" id="KW-1185">Reference proteome</keyword>
<dbReference type="EMBL" id="OV725081">
    <property type="protein sequence ID" value="CAH1402074.1"/>
    <property type="molecule type" value="Genomic_DNA"/>
</dbReference>
<evidence type="ECO:0000313" key="2">
    <source>
        <dbReference type="Proteomes" id="UP001152798"/>
    </source>
</evidence>
<dbReference type="Proteomes" id="UP001152798">
    <property type="component" value="Chromosome 5"/>
</dbReference>
<evidence type="ECO:0000313" key="1">
    <source>
        <dbReference type="EMBL" id="CAH1402074.1"/>
    </source>
</evidence>
<protein>
    <submittedName>
        <fullName evidence="1">Uncharacterized protein</fullName>
    </submittedName>
</protein>
<name>A0A9P0HH92_NEZVI</name>
<sequence length="33" mass="3922">MKILKKLYLQLLLIGLLINGRKYILKHRNIITS</sequence>
<proteinExistence type="predicted"/>
<gene>
    <name evidence="1" type="ORF">NEZAVI_LOCUS10978</name>
</gene>
<reference evidence="1" key="1">
    <citation type="submission" date="2022-01" db="EMBL/GenBank/DDBJ databases">
        <authorList>
            <person name="King R."/>
        </authorList>
    </citation>
    <scope>NUCLEOTIDE SEQUENCE</scope>
</reference>
<dbReference type="AlphaFoldDB" id="A0A9P0HH92"/>
<organism evidence="1 2">
    <name type="scientific">Nezara viridula</name>
    <name type="common">Southern green stink bug</name>
    <name type="synonym">Cimex viridulus</name>
    <dbReference type="NCBI Taxonomy" id="85310"/>
    <lineage>
        <taxon>Eukaryota</taxon>
        <taxon>Metazoa</taxon>
        <taxon>Ecdysozoa</taxon>
        <taxon>Arthropoda</taxon>
        <taxon>Hexapoda</taxon>
        <taxon>Insecta</taxon>
        <taxon>Pterygota</taxon>
        <taxon>Neoptera</taxon>
        <taxon>Paraneoptera</taxon>
        <taxon>Hemiptera</taxon>
        <taxon>Heteroptera</taxon>
        <taxon>Panheteroptera</taxon>
        <taxon>Pentatomomorpha</taxon>
        <taxon>Pentatomoidea</taxon>
        <taxon>Pentatomidae</taxon>
        <taxon>Pentatominae</taxon>
        <taxon>Nezara</taxon>
    </lineage>
</organism>
<accession>A0A9P0HH92</accession>